<dbReference type="InterPro" id="IPR044538">
    <property type="entry name" value="Vta1-like"/>
</dbReference>
<dbReference type="GO" id="GO:0032511">
    <property type="term" value="P:late endosome to vacuole transport via multivesicular body sorting pathway"/>
    <property type="evidence" value="ECO:0007669"/>
    <property type="project" value="InterPro"/>
</dbReference>
<dbReference type="Gene3D" id="1.20.5.420">
    <property type="entry name" value="Immunoglobulin FC, subunit C"/>
    <property type="match status" value="1"/>
</dbReference>
<dbReference type="InterPro" id="IPR039431">
    <property type="entry name" value="Vta1/CALS_N"/>
</dbReference>
<accession>A0A914DXE1</accession>
<feature type="domain" description="Vta1/callose synthase N-terminal" evidence="10">
    <location>
        <begin position="14"/>
        <end position="155"/>
    </location>
</feature>
<evidence type="ECO:0000256" key="3">
    <source>
        <dbReference type="ARBA" id="ARBA00007895"/>
    </source>
</evidence>
<proteinExistence type="inferred from homology"/>
<sequence length="293" mass="32590">MSGIPDVPPPLRAVAHYIKIANEYASRDVVIYYWTLYYAIQHGMTLDKSSPPAIQFLTTLLATLEKVKKENHGNDAVTQDIVAQSYIENHALKLFNYADKLDKEGNFGKNVVKAFYTSGHLFDILSTFGELDENIQSAKKYAKWKATYIHNCLKNGETPVAGPPKSEGGNLDEDALNYQTTFDNPTVPTIPQQPYNNFPPQPYGFSQPTNPINTVPHPPQRSYPDPSIPQTSTSNLPSTMISNPGASSSGTLTLDDFMEARKYVKYALSALDYEDAKTAIENMTKAMQVLQKK</sequence>
<dbReference type="AlphaFoldDB" id="A0A914DXE1"/>
<feature type="region of interest" description="Disordered" evidence="9">
    <location>
        <begin position="197"/>
        <end position="234"/>
    </location>
</feature>
<evidence type="ECO:0000256" key="5">
    <source>
        <dbReference type="ARBA" id="ARBA00022490"/>
    </source>
</evidence>
<dbReference type="Gene3D" id="1.25.40.270">
    <property type="entry name" value="Vacuolar protein sorting-associated protein vta1"/>
    <property type="match status" value="1"/>
</dbReference>
<feature type="domain" description="Vta1 C-terminal" evidence="11">
    <location>
        <begin position="255"/>
        <end position="291"/>
    </location>
</feature>
<dbReference type="Pfam" id="PF18097">
    <property type="entry name" value="Vta1_C"/>
    <property type="match status" value="1"/>
</dbReference>
<evidence type="ECO:0000259" key="11">
    <source>
        <dbReference type="Pfam" id="PF18097"/>
    </source>
</evidence>
<keyword evidence="8" id="KW-0472">Membrane</keyword>
<evidence type="ECO:0000256" key="2">
    <source>
        <dbReference type="ARBA" id="ARBA00004496"/>
    </source>
</evidence>
<comment type="subcellular location">
    <subcellularLocation>
        <location evidence="2">Cytoplasm</location>
    </subcellularLocation>
    <subcellularLocation>
        <location evidence="1">Endosome membrane</location>
        <topology evidence="1">Peripheral membrane protein</topology>
    </subcellularLocation>
</comment>
<name>A0A914DXE1_9BILA</name>
<evidence type="ECO:0000256" key="1">
    <source>
        <dbReference type="ARBA" id="ARBA00004481"/>
    </source>
</evidence>
<dbReference type="Proteomes" id="UP000887540">
    <property type="component" value="Unplaced"/>
</dbReference>
<evidence type="ECO:0000256" key="9">
    <source>
        <dbReference type="SAM" id="MobiDB-lite"/>
    </source>
</evidence>
<keyword evidence="4" id="KW-0813">Transport</keyword>
<evidence type="ECO:0000259" key="10">
    <source>
        <dbReference type="Pfam" id="PF04652"/>
    </source>
</evidence>
<evidence type="ECO:0000256" key="6">
    <source>
        <dbReference type="ARBA" id="ARBA00022753"/>
    </source>
</evidence>
<reference evidence="13" key="1">
    <citation type="submission" date="2022-11" db="UniProtKB">
        <authorList>
            <consortium name="WormBaseParasite"/>
        </authorList>
    </citation>
    <scope>IDENTIFICATION</scope>
</reference>
<dbReference type="PANTHER" id="PTHR46009:SF1">
    <property type="entry name" value="VACUOLAR PROTEIN SORTING-ASSOCIATED PROTEIN VTA1 HOMOLOG"/>
    <property type="match status" value="1"/>
</dbReference>
<dbReference type="WBParaSite" id="ACRNAN_scaffold4405.g6849.t1">
    <property type="protein sequence ID" value="ACRNAN_scaffold4405.g6849.t1"/>
    <property type="gene ID" value="ACRNAN_scaffold4405.g6849"/>
</dbReference>
<keyword evidence="5" id="KW-0963">Cytoplasm</keyword>
<protein>
    <submittedName>
        <fullName evidence="13">Uncharacterized protein</fullName>
    </submittedName>
</protein>
<dbReference type="InterPro" id="IPR023175">
    <property type="entry name" value="Vta1/CALS_N_sf"/>
</dbReference>
<evidence type="ECO:0000256" key="4">
    <source>
        <dbReference type="ARBA" id="ARBA00022448"/>
    </source>
</evidence>
<keyword evidence="6" id="KW-0967">Endosome</keyword>
<evidence type="ECO:0000313" key="12">
    <source>
        <dbReference type="Proteomes" id="UP000887540"/>
    </source>
</evidence>
<comment type="similarity">
    <text evidence="3">Belongs to the VTA1 family.</text>
</comment>
<keyword evidence="7" id="KW-0653">Protein transport</keyword>
<dbReference type="GO" id="GO:0005771">
    <property type="term" value="C:multivesicular body"/>
    <property type="evidence" value="ECO:0007669"/>
    <property type="project" value="TreeGrafter"/>
</dbReference>
<keyword evidence="12" id="KW-1185">Reference proteome</keyword>
<dbReference type="Pfam" id="PF04652">
    <property type="entry name" value="Vta1"/>
    <property type="match status" value="1"/>
</dbReference>
<evidence type="ECO:0000256" key="8">
    <source>
        <dbReference type="ARBA" id="ARBA00023136"/>
    </source>
</evidence>
<feature type="compositionally biased region" description="Polar residues" evidence="9">
    <location>
        <begin position="204"/>
        <end position="213"/>
    </location>
</feature>
<evidence type="ECO:0000313" key="13">
    <source>
        <dbReference type="WBParaSite" id="ACRNAN_scaffold4405.g6849.t1"/>
    </source>
</evidence>
<dbReference type="PANTHER" id="PTHR46009">
    <property type="entry name" value="VACUOLAR PROTEIN SORTING-ASSOCIATED PROTEIN VTA1 HOMOLOG"/>
    <property type="match status" value="1"/>
</dbReference>
<evidence type="ECO:0000256" key="7">
    <source>
        <dbReference type="ARBA" id="ARBA00022927"/>
    </source>
</evidence>
<dbReference type="GO" id="GO:0010008">
    <property type="term" value="C:endosome membrane"/>
    <property type="evidence" value="ECO:0007669"/>
    <property type="project" value="UniProtKB-SubCell"/>
</dbReference>
<organism evidence="12 13">
    <name type="scientific">Acrobeloides nanus</name>
    <dbReference type="NCBI Taxonomy" id="290746"/>
    <lineage>
        <taxon>Eukaryota</taxon>
        <taxon>Metazoa</taxon>
        <taxon>Ecdysozoa</taxon>
        <taxon>Nematoda</taxon>
        <taxon>Chromadorea</taxon>
        <taxon>Rhabditida</taxon>
        <taxon>Tylenchina</taxon>
        <taxon>Cephalobomorpha</taxon>
        <taxon>Cephaloboidea</taxon>
        <taxon>Cephalobidae</taxon>
        <taxon>Acrobeloides</taxon>
    </lineage>
</organism>
<dbReference type="InterPro" id="IPR041212">
    <property type="entry name" value="Vta1_C"/>
</dbReference>
<dbReference type="GO" id="GO:0015031">
    <property type="term" value="P:protein transport"/>
    <property type="evidence" value="ECO:0007669"/>
    <property type="project" value="UniProtKB-KW"/>
</dbReference>